<dbReference type="InterPro" id="IPR028163">
    <property type="entry name" value="HAUS_6_N"/>
</dbReference>
<protein>
    <recommendedName>
        <fullName evidence="1">HAUS augmin-like complex subunit 6 N-terminal domain-containing protein</fullName>
    </recommendedName>
</protein>
<comment type="caution">
    <text evidence="2">The sequence shown here is derived from an EMBL/GenBank/DDBJ whole genome shotgun (WGS) entry which is preliminary data.</text>
</comment>
<keyword evidence="3" id="KW-1185">Reference proteome</keyword>
<dbReference type="PANTHER" id="PTHR16151">
    <property type="entry name" value="HAUS AUGMIN-LIKE COMPLEX SUBUNIT 6"/>
    <property type="match status" value="1"/>
</dbReference>
<dbReference type="GO" id="GO:1990498">
    <property type="term" value="C:mitotic spindle microtubule"/>
    <property type="evidence" value="ECO:0007669"/>
    <property type="project" value="TreeGrafter"/>
</dbReference>
<dbReference type="AlphaFoldDB" id="A0A8H7BN04"/>
<reference evidence="2" key="1">
    <citation type="submission" date="2020-01" db="EMBL/GenBank/DDBJ databases">
        <title>Genome Sequencing of Three Apophysomyces-Like Fungal Strains Confirms a Novel Fungal Genus in the Mucoromycota with divergent Burkholderia-like Endosymbiotic Bacteria.</title>
        <authorList>
            <person name="Stajich J.E."/>
            <person name="Macias A.M."/>
            <person name="Carter-House D."/>
            <person name="Lovett B."/>
            <person name="Kasson L.R."/>
            <person name="Berry K."/>
            <person name="Grigoriev I."/>
            <person name="Chang Y."/>
            <person name="Spatafora J."/>
            <person name="Kasson M.T."/>
        </authorList>
    </citation>
    <scope>NUCLEOTIDE SEQUENCE</scope>
    <source>
        <strain evidence="2">NRRL A-21654</strain>
    </source>
</reference>
<name>A0A8H7BN04_9FUNG</name>
<organism evidence="2 3">
    <name type="scientific">Apophysomyces ossiformis</name>
    <dbReference type="NCBI Taxonomy" id="679940"/>
    <lineage>
        <taxon>Eukaryota</taxon>
        <taxon>Fungi</taxon>
        <taxon>Fungi incertae sedis</taxon>
        <taxon>Mucoromycota</taxon>
        <taxon>Mucoromycotina</taxon>
        <taxon>Mucoromycetes</taxon>
        <taxon>Mucorales</taxon>
        <taxon>Mucorineae</taxon>
        <taxon>Mucoraceae</taxon>
        <taxon>Apophysomyces</taxon>
    </lineage>
</organism>
<dbReference type="InterPro" id="IPR026797">
    <property type="entry name" value="HAUS_6"/>
</dbReference>
<feature type="domain" description="HAUS augmin-like complex subunit 6 N-terminal" evidence="1">
    <location>
        <begin position="7"/>
        <end position="143"/>
    </location>
</feature>
<sequence>MPTGALFISNLSLLGFDPIKHATGALSNIQFHEEMFTRNADNNKEFAATSHFLFQLLDRTRTRKTFRNCWPITDYRRHLREYRVAAYQWLHELLRQGCLVGQVVLRRSYFEDCRGERMNDIMASFSTHVLESIITREQHESGVLNATL</sequence>
<evidence type="ECO:0000313" key="3">
    <source>
        <dbReference type="Proteomes" id="UP000605846"/>
    </source>
</evidence>
<dbReference type="EMBL" id="JABAYA010000076">
    <property type="protein sequence ID" value="KAF7726558.1"/>
    <property type="molecule type" value="Genomic_DNA"/>
</dbReference>
<dbReference type="GO" id="GO:0051225">
    <property type="term" value="P:spindle assembly"/>
    <property type="evidence" value="ECO:0007669"/>
    <property type="project" value="InterPro"/>
</dbReference>
<dbReference type="GO" id="GO:0008017">
    <property type="term" value="F:microtubule binding"/>
    <property type="evidence" value="ECO:0007669"/>
    <property type="project" value="TreeGrafter"/>
</dbReference>
<proteinExistence type="predicted"/>
<evidence type="ECO:0000313" key="2">
    <source>
        <dbReference type="EMBL" id="KAF7726558.1"/>
    </source>
</evidence>
<dbReference type="Pfam" id="PF14661">
    <property type="entry name" value="HAUS6_N"/>
    <property type="match status" value="1"/>
</dbReference>
<accession>A0A8H7BN04</accession>
<dbReference type="PANTHER" id="PTHR16151:SF2">
    <property type="entry name" value="HAUS AUGMIN-LIKE COMPLEX SUBUNIT 6"/>
    <property type="match status" value="1"/>
</dbReference>
<dbReference type="GO" id="GO:0070652">
    <property type="term" value="C:HAUS complex"/>
    <property type="evidence" value="ECO:0007669"/>
    <property type="project" value="InterPro"/>
</dbReference>
<gene>
    <name evidence="2" type="ORF">EC973_008603</name>
</gene>
<dbReference type="OrthoDB" id="5575722at2759"/>
<evidence type="ECO:0000259" key="1">
    <source>
        <dbReference type="Pfam" id="PF14661"/>
    </source>
</evidence>
<dbReference type="Proteomes" id="UP000605846">
    <property type="component" value="Unassembled WGS sequence"/>
</dbReference>